<dbReference type="GO" id="GO:0043565">
    <property type="term" value="F:sequence-specific DNA binding"/>
    <property type="evidence" value="ECO:0007669"/>
    <property type="project" value="InterPro"/>
</dbReference>
<proteinExistence type="predicted"/>
<keyword evidence="4" id="KW-0804">Transcription</keyword>
<gene>
    <name evidence="7" type="ORF">NSA23_08720</name>
</gene>
<dbReference type="GO" id="GO:0005524">
    <property type="term" value="F:ATP binding"/>
    <property type="evidence" value="ECO:0007669"/>
    <property type="project" value="UniProtKB-KW"/>
</dbReference>
<dbReference type="Proteomes" id="UP001142078">
    <property type="component" value="Unassembled WGS sequence"/>
</dbReference>
<accession>A0A9X2MJG5</accession>
<dbReference type="CDD" id="cd00130">
    <property type="entry name" value="PAS"/>
    <property type="match status" value="1"/>
</dbReference>
<keyword evidence="3" id="KW-0805">Transcription regulation</keyword>
<evidence type="ECO:0000259" key="6">
    <source>
        <dbReference type="PROSITE" id="PS50112"/>
    </source>
</evidence>
<reference evidence="7" key="1">
    <citation type="submission" date="2022-07" db="EMBL/GenBank/DDBJ databases">
        <title>Enhanced cultured diversity of the mouse gut microbiota enables custom-made synthetic communities.</title>
        <authorList>
            <person name="Afrizal A."/>
        </authorList>
    </citation>
    <scope>NUCLEOTIDE SEQUENCE</scope>
    <source>
        <strain evidence="7">DSM 29482</strain>
    </source>
</reference>
<evidence type="ECO:0000313" key="7">
    <source>
        <dbReference type="EMBL" id="MCR2044200.1"/>
    </source>
</evidence>
<dbReference type="InterPro" id="IPR013656">
    <property type="entry name" value="PAS_4"/>
</dbReference>
<feature type="domain" description="Sigma-54 factor interaction" evidence="5">
    <location>
        <begin position="160"/>
        <end position="388"/>
    </location>
</feature>
<dbReference type="Gene3D" id="3.30.450.20">
    <property type="entry name" value="PAS domain"/>
    <property type="match status" value="1"/>
</dbReference>
<keyword evidence="8" id="KW-1185">Reference proteome</keyword>
<dbReference type="SUPFAM" id="SSF55785">
    <property type="entry name" value="PYP-like sensor domain (PAS domain)"/>
    <property type="match status" value="1"/>
</dbReference>
<dbReference type="SUPFAM" id="SSF46689">
    <property type="entry name" value="Homeodomain-like"/>
    <property type="match status" value="1"/>
</dbReference>
<evidence type="ECO:0000259" key="5">
    <source>
        <dbReference type="PROSITE" id="PS50045"/>
    </source>
</evidence>
<evidence type="ECO:0000256" key="3">
    <source>
        <dbReference type="ARBA" id="ARBA00023015"/>
    </source>
</evidence>
<name>A0A9X2MJG5_9FIRM</name>
<keyword evidence="2" id="KW-0067">ATP-binding</keyword>
<dbReference type="SMART" id="SM00382">
    <property type="entry name" value="AAA"/>
    <property type="match status" value="1"/>
</dbReference>
<dbReference type="FunFam" id="3.40.50.300:FF:000006">
    <property type="entry name" value="DNA-binding transcriptional regulator NtrC"/>
    <property type="match status" value="1"/>
</dbReference>
<dbReference type="Pfam" id="PF08448">
    <property type="entry name" value="PAS_4"/>
    <property type="match status" value="1"/>
</dbReference>
<dbReference type="GO" id="GO:0006355">
    <property type="term" value="P:regulation of DNA-templated transcription"/>
    <property type="evidence" value="ECO:0007669"/>
    <property type="project" value="InterPro"/>
</dbReference>
<dbReference type="InterPro" id="IPR000014">
    <property type="entry name" value="PAS"/>
</dbReference>
<dbReference type="Pfam" id="PF25601">
    <property type="entry name" value="AAA_lid_14"/>
    <property type="match status" value="1"/>
</dbReference>
<dbReference type="Gene3D" id="1.10.8.60">
    <property type="match status" value="1"/>
</dbReference>
<dbReference type="SUPFAM" id="SSF52540">
    <property type="entry name" value="P-loop containing nucleoside triphosphate hydrolases"/>
    <property type="match status" value="1"/>
</dbReference>
<dbReference type="EMBL" id="JANJZL010000005">
    <property type="protein sequence ID" value="MCR2044200.1"/>
    <property type="molecule type" value="Genomic_DNA"/>
</dbReference>
<keyword evidence="1" id="KW-0547">Nucleotide-binding</keyword>
<dbReference type="Pfam" id="PF02954">
    <property type="entry name" value="HTH_8"/>
    <property type="match status" value="1"/>
</dbReference>
<dbReference type="PROSITE" id="PS00675">
    <property type="entry name" value="SIGMA54_INTERACT_1"/>
    <property type="match status" value="1"/>
</dbReference>
<dbReference type="InterPro" id="IPR035965">
    <property type="entry name" value="PAS-like_dom_sf"/>
</dbReference>
<sequence>MNDSFVKENVFEILDYISEGIYIIDKNGRIIYYNKFAQIIDDIDGDEGIGRHILEVYPSLSYDTSTLLTVTKTGEPILNVEQTFLNYRGKKITTINSSLPIKSNGKVVGALEISRDITQVKQMSETIVELQDELYNGKKKGKKKKKKDKNKWAKYTFMDIVGENKKMLDLKSIALRAADTDVPVLVYGDTGTGKELFVHSIHNASPRKEKPFVVQNCAALPANLLEGILFGTVKGGFTGAEDRPGLFELAHGGTLFLDEINSMPLELQAKLLRVLQDNVIRRVGDIKTRNVDVRIITATNVPPEEAVAKKQLRKDLYYRLNVVSFEIPPLKERKDDIPLLTNFFIDKINKKTGRKVENVSNEVMEIFLKYNWEGNVRELEHLLEGIISIYDIKTIEVEHLPTKLKNYERKKRNNNVKSLKDTLEDVERNMILDALKINDENITHTADMLKIPRQTLQYKINKYNLK</sequence>
<evidence type="ECO:0000256" key="4">
    <source>
        <dbReference type="ARBA" id="ARBA00023163"/>
    </source>
</evidence>
<dbReference type="InterPro" id="IPR002197">
    <property type="entry name" value="HTH_Fis"/>
</dbReference>
<dbReference type="InterPro" id="IPR058031">
    <property type="entry name" value="AAA_lid_NorR"/>
</dbReference>
<dbReference type="PANTHER" id="PTHR32071">
    <property type="entry name" value="TRANSCRIPTIONAL REGULATORY PROTEIN"/>
    <property type="match status" value="1"/>
</dbReference>
<dbReference type="Pfam" id="PF00158">
    <property type="entry name" value="Sigma54_activat"/>
    <property type="match status" value="1"/>
</dbReference>
<feature type="domain" description="PAS" evidence="6">
    <location>
        <begin position="6"/>
        <end position="57"/>
    </location>
</feature>
<dbReference type="PANTHER" id="PTHR32071:SF74">
    <property type="entry name" value="TRANSCRIPTIONAL ACTIVATOR ROCR"/>
    <property type="match status" value="1"/>
</dbReference>
<dbReference type="InterPro" id="IPR027417">
    <property type="entry name" value="P-loop_NTPase"/>
</dbReference>
<dbReference type="PROSITE" id="PS50045">
    <property type="entry name" value="SIGMA54_INTERACT_4"/>
    <property type="match status" value="1"/>
</dbReference>
<evidence type="ECO:0000313" key="8">
    <source>
        <dbReference type="Proteomes" id="UP001142078"/>
    </source>
</evidence>
<dbReference type="OrthoDB" id="5411866at2"/>
<dbReference type="PRINTS" id="PR01590">
    <property type="entry name" value="HTHFIS"/>
</dbReference>
<dbReference type="InterPro" id="IPR025662">
    <property type="entry name" value="Sigma_54_int_dom_ATP-bd_1"/>
</dbReference>
<dbReference type="InterPro" id="IPR002078">
    <property type="entry name" value="Sigma_54_int"/>
</dbReference>
<evidence type="ECO:0000256" key="1">
    <source>
        <dbReference type="ARBA" id="ARBA00022741"/>
    </source>
</evidence>
<dbReference type="NCBIfam" id="TIGR00229">
    <property type="entry name" value="sensory_box"/>
    <property type="match status" value="1"/>
</dbReference>
<dbReference type="Gene3D" id="3.40.50.300">
    <property type="entry name" value="P-loop containing nucleotide triphosphate hydrolases"/>
    <property type="match status" value="1"/>
</dbReference>
<dbReference type="Gene3D" id="1.10.10.60">
    <property type="entry name" value="Homeodomain-like"/>
    <property type="match status" value="1"/>
</dbReference>
<dbReference type="CDD" id="cd00009">
    <property type="entry name" value="AAA"/>
    <property type="match status" value="1"/>
</dbReference>
<dbReference type="AlphaFoldDB" id="A0A9X2MJG5"/>
<dbReference type="PROSITE" id="PS00676">
    <property type="entry name" value="SIGMA54_INTERACT_2"/>
    <property type="match status" value="1"/>
</dbReference>
<dbReference type="InterPro" id="IPR025943">
    <property type="entry name" value="Sigma_54_int_dom_ATP-bd_2"/>
</dbReference>
<dbReference type="InterPro" id="IPR003593">
    <property type="entry name" value="AAA+_ATPase"/>
</dbReference>
<organism evidence="7 8">
    <name type="scientific">Anaerosalibacter massiliensis</name>
    <dbReference type="NCBI Taxonomy" id="1347392"/>
    <lineage>
        <taxon>Bacteria</taxon>
        <taxon>Bacillati</taxon>
        <taxon>Bacillota</taxon>
        <taxon>Tissierellia</taxon>
        <taxon>Tissierellales</taxon>
        <taxon>Sporanaerobacteraceae</taxon>
        <taxon>Anaerosalibacter</taxon>
    </lineage>
</organism>
<dbReference type="RefSeq" id="WP_042678958.1">
    <property type="nucleotide sequence ID" value="NZ_CABKTM010000009.1"/>
</dbReference>
<evidence type="ECO:0000256" key="2">
    <source>
        <dbReference type="ARBA" id="ARBA00022840"/>
    </source>
</evidence>
<protein>
    <submittedName>
        <fullName evidence="7">Sigma-54-dependent Fis family transcriptional regulator</fullName>
    </submittedName>
</protein>
<comment type="caution">
    <text evidence="7">The sequence shown here is derived from an EMBL/GenBank/DDBJ whole genome shotgun (WGS) entry which is preliminary data.</text>
</comment>
<dbReference type="PROSITE" id="PS50112">
    <property type="entry name" value="PAS"/>
    <property type="match status" value="1"/>
</dbReference>
<dbReference type="InterPro" id="IPR009057">
    <property type="entry name" value="Homeodomain-like_sf"/>
</dbReference>